<feature type="region of interest" description="Disordered" evidence="1">
    <location>
        <begin position="334"/>
        <end position="354"/>
    </location>
</feature>
<keyword evidence="3" id="KW-0548">Nucleotidyltransferase</keyword>
<reference evidence="3" key="2">
    <citation type="submission" date="2022-01" db="EMBL/GenBank/DDBJ databases">
        <authorList>
            <person name="Yamashiro T."/>
            <person name="Shiraishi A."/>
            <person name="Satake H."/>
            <person name="Nakayama K."/>
        </authorList>
    </citation>
    <scope>NUCLEOTIDE SEQUENCE</scope>
</reference>
<dbReference type="InterPro" id="IPR043502">
    <property type="entry name" value="DNA/RNA_pol_sf"/>
</dbReference>
<dbReference type="InterPro" id="IPR013103">
    <property type="entry name" value="RVT_2"/>
</dbReference>
<keyword evidence="3" id="KW-0695">RNA-directed DNA polymerase</keyword>
<dbReference type="SUPFAM" id="SSF56672">
    <property type="entry name" value="DNA/RNA polymerases"/>
    <property type="match status" value="1"/>
</dbReference>
<keyword evidence="4" id="KW-1185">Reference proteome</keyword>
<accession>A0ABQ5EKD6</accession>
<dbReference type="Proteomes" id="UP001151760">
    <property type="component" value="Unassembled WGS sequence"/>
</dbReference>
<dbReference type="InterPro" id="IPR012337">
    <property type="entry name" value="RNaseH-like_sf"/>
</dbReference>
<dbReference type="Gene3D" id="3.30.420.10">
    <property type="entry name" value="Ribonuclease H-like superfamily/Ribonuclease H"/>
    <property type="match status" value="1"/>
</dbReference>
<sequence>MSDSSNSSELISALDAGNPLHLQTNDNSIGSLVNIKLTGCENYRVWANAMKIGLQARNKMCFVDGTCDKSAYASSVVLSNQWDRCNAVVLSWLLNSISEDLYLSHVYSENAAEVWKELKDTYDKLDGSILFNLIQKINNFKQNGLPVSEYYHKLNSLWREFDMLTKFSPCTCNARTESGKHHQLMKLMQFLMGLDDVYQPTRSSLLTQTELPDVKDAFVIVCREESHRGLGSTSGVLKPQVSSFVAKTNDNFKGQNRNNNNFKNQNATNRNQSNNYNNNNSGTNRTQYNSLSCQNCGMKGHTIDRCFEIIGYPPGFKKNSNGNFGNNNNKAFPNNNNRGGSSNNVEVQTQNGPSPFTTDQISKLISLIGEKENSGVHAKMAGTIAKINHVGNLKLTNNVVLFDVLVIPEYTVSLLSVNKMIKDSKLHVGFNEYDCVIQDLKKAIVLGTGSESGGLYVFDVDCLKTIRSDNGTEFINNKMEQFLKEKGIIHQTSCAYTPQQNGIAERKHRHLLNAFNLLLHRLMKISIQHHQLDDNHTSEGKKPNSQTIPNFDSSNRTDDDSPDFVNPRRSSRASKLPDKLNDFVLDDRIKYGLNRYANHTMLSADASCFISNLNKTAEPTCYNDAVKDLNWVQAMNHEMEALSSINLMVKLKDTKARLVAKGCGQKEGIDYDEIFSPVVKMSTVRCFINMAVQNSWNISQLDVNNAFLYGDLNEDVYMIPPPGFFDKNDTRVCKLVKSLYGLKQAPRQWNKKLVETLSKVGFLQSKNDHSLFTKHKDGMFLALLVYVDDIIITGNNNDEITKFKTYLNQKFKIKDLGELKFFLGIEVVKIKNGLCLNQRKYCIELLYEYGLLACKLVATPMPENGILAHKETDNDKPLKDITSYQKIIGKLIYLCNTRPDIAYYVHCLSQHMHLPLQSHFEAALRVLRYLKSAPGAGIRYSKTNSRSVCTYADSDWAKCKMTRKSVSGYCVFISGCLVSWKSKKQATLSRSSAEAEYRSMASAVCEVMWITKILKDLNFSCHIPAFLFCDNSSAIRIAANPVMHEKTKHFDIDVHLVREKVASGLIKTVHVESENQIADILTKGLGSMQHGKLFSKLSLLNIFGL</sequence>
<feature type="compositionally biased region" description="Basic and acidic residues" evidence="1">
    <location>
        <begin position="533"/>
        <end position="542"/>
    </location>
</feature>
<evidence type="ECO:0000313" key="4">
    <source>
        <dbReference type="Proteomes" id="UP001151760"/>
    </source>
</evidence>
<organism evidence="3 4">
    <name type="scientific">Tanacetum coccineum</name>
    <dbReference type="NCBI Taxonomy" id="301880"/>
    <lineage>
        <taxon>Eukaryota</taxon>
        <taxon>Viridiplantae</taxon>
        <taxon>Streptophyta</taxon>
        <taxon>Embryophyta</taxon>
        <taxon>Tracheophyta</taxon>
        <taxon>Spermatophyta</taxon>
        <taxon>Magnoliopsida</taxon>
        <taxon>eudicotyledons</taxon>
        <taxon>Gunneridae</taxon>
        <taxon>Pentapetalae</taxon>
        <taxon>asterids</taxon>
        <taxon>campanulids</taxon>
        <taxon>Asterales</taxon>
        <taxon>Asteraceae</taxon>
        <taxon>Asteroideae</taxon>
        <taxon>Anthemideae</taxon>
        <taxon>Anthemidinae</taxon>
        <taxon>Tanacetum</taxon>
    </lineage>
</organism>
<dbReference type="PANTHER" id="PTHR11439">
    <property type="entry name" value="GAG-POL-RELATED RETROTRANSPOSON"/>
    <property type="match status" value="1"/>
</dbReference>
<dbReference type="CDD" id="cd09272">
    <property type="entry name" value="RNase_HI_RT_Ty1"/>
    <property type="match status" value="1"/>
</dbReference>
<name>A0ABQ5EKD6_9ASTR</name>
<dbReference type="GO" id="GO:0003964">
    <property type="term" value="F:RNA-directed DNA polymerase activity"/>
    <property type="evidence" value="ECO:0007669"/>
    <property type="project" value="UniProtKB-KW"/>
</dbReference>
<proteinExistence type="predicted"/>
<evidence type="ECO:0000313" key="3">
    <source>
        <dbReference type="EMBL" id="GJT51217.1"/>
    </source>
</evidence>
<dbReference type="InterPro" id="IPR036397">
    <property type="entry name" value="RNaseH_sf"/>
</dbReference>
<dbReference type="PANTHER" id="PTHR11439:SF489">
    <property type="entry name" value="RNA-DIRECTED DNA POLYMERASE"/>
    <property type="match status" value="1"/>
</dbReference>
<dbReference type="Pfam" id="PF14244">
    <property type="entry name" value="Retrotran_gag_3"/>
    <property type="match status" value="1"/>
</dbReference>
<dbReference type="InterPro" id="IPR001584">
    <property type="entry name" value="Integrase_cat-core"/>
</dbReference>
<feature type="region of interest" description="Disordered" evidence="1">
    <location>
        <begin position="533"/>
        <end position="573"/>
    </location>
</feature>
<protein>
    <submittedName>
        <fullName evidence="3">RNA-directed DNA polymerase</fullName>
    </submittedName>
</protein>
<dbReference type="SUPFAM" id="SSF53098">
    <property type="entry name" value="Ribonuclease H-like"/>
    <property type="match status" value="1"/>
</dbReference>
<keyword evidence="3" id="KW-0808">Transferase</keyword>
<dbReference type="EMBL" id="BQNB010016388">
    <property type="protein sequence ID" value="GJT51217.1"/>
    <property type="molecule type" value="Genomic_DNA"/>
</dbReference>
<gene>
    <name evidence="3" type="ORF">Tco_0977374</name>
</gene>
<feature type="domain" description="Integrase catalytic" evidence="2">
    <location>
        <begin position="464"/>
        <end position="511"/>
    </location>
</feature>
<comment type="caution">
    <text evidence="3">The sequence shown here is derived from an EMBL/GenBank/DDBJ whole genome shotgun (WGS) entry which is preliminary data.</text>
</comment>
<feature type="compositionally biased region" description="Polar residues" evidence="1">
    <location>
        <begin position="543"/>
        <end position="554"/>
    </location>
</feature>
<dbReference type="Pfam" id="PF07727">
    <property type="entry name" value="RVT_2"/>
    <property type="match status" value="1"/>
</dbReference>
<dbReference type="InterPro" id="IPR029472">
    <property type="entry name" value="Copia-like_N"/>
</dbReference>
<dbReference type="PROSITE" id="PS50994">
    <property type="entry name" value="INTEGRASE"/>
    <property type="match status" value="1"/>
</dbReference>
<feature type="compositionally biased region" description="Low complexity" evidence="1">
    <location>
        <begin position="334"/>
        <end position="344"/>
    </location>
</feature>
<feature type="region of interest" description="Disordered" evidence="1">
    <location>
        <begin position="249"/>
        <end position="283"/>
    </location>
</feature>
<evidence type="ECO:0000259" key="2">
    <source>
        <dbReference type="PROSITE" id="PS50994"/>
    </source>
</evidence>
<evidence type="ECO:0000256" key="1">
    <source>
        <dbReference type="SAM" id="MobiDB-lite"/>
    </source>
</evidence>
<feature type="compositionally biased region" description="Polar residues" evidence="1">
    <location>
        <begin position="345"/>
        <end position="354"/>
    </location>
</feature>
<reference evidence="3" key="1">
    <citation type="journal article" date="2022" name="Int. J. Mol. Sci.">
        <title>Draft Genome of Tanacetum Coccineum: Genomic Comparison of Closely Related Tanacetum-Family Plants.</title>
        <authorList>
            <person name="Yamashiro T."/>
            <person name="Shiraishi A."/>
            <person name="Nakayama K."/>
            <person name="Satake H."/>
        </authorList>
    </citation>
    <scope>NUCLEOTIDE SEQUENCE</scope>
</reference>